<dbReference type="CDD" id="cd17267">
    <property type="entry name" value="RMtype1_S_EcoAO83I-TRD1-CR1_like"/>
    <property type="match status" value="1"/>
</dbReference>
<evidence type="ECO:0000256" key="2">
    <source>
        <dbReference type="ARBA" id="ARBA00022747"/>
    </source>
</evidence>
<dbReference type="SUPFAM" id="SSF116734">
    <property type="entry name" value="DNA methylase specificity domain"/>
    <property type="match status" value="2"/>
</dbReference>
<dbReference type="EC" id="3.1.21.-" evidence="5"/>
<dbReference type="InterPro" id="IPR052021">
    <property type="entry name" value="Type-I_RS_S_subunit"/>
</dbReference>
<accession>A0ABD5LBR8</accession>
<dbReference type="GO" id="GO:0016787">
    <property type="term" value="F:hydrolase activity"/>
    <property type="evidence" value="ECO:0007669"/>
    <property type="project" value="UniProtKB-KW"/>
</dbReference>
<organism evidence="5 6">
    <name type="scientific">Providencia stuartii</name>
    <dbReference type="NCBI Taxonomy" id="588"/>
    <lineage>
        <taxon>Bacteria</taxon>
        <taxon>Pseudomonadati</taxon>
        <taxon>Pseudomonadota</taxon>
        <taxon>Gammaproteobacteria</taxon>
        <taxon>Enterobacterales</taxon>
        <taxon>Morganellaceae</taxon>
        <taxon>Providencia</taxon>
    </lineage>
</organism>
<proteinExistence type="inferred from homology"/>
<dbReference type="Gene3D" id="3.90.220.20">
    <property type="entry name" value="DNA methylase specificity domains"/>
    <property type="match status" value="2"/>
</dbReference>
<dbReference type="InterPro" id="IPR044946">
    <property type="entry name" value="Restrct_endonuc_typeI_TRD_sf"/>
</dbReference>
<evidence type="ECO:0000256" key="1">
    <source>
        <dbReference type="ARBA" id="ARBA00010923"/>
    </source>
</evidence>
<dbReference type="GO" id="GO:0009307">
    <property type="term" value="P:DNA restriction-modification system"/>
    <property type="evidence" value="ECO:0007669"/>
    <property type="project" value="UniProtKB-KW"/>
</dbReference>
<comment type="similarity">
    <text evidence="1">Belongs to the type-I restriction system S methylase family.</text>
</comment>
<sequence>MSEWQNVKLGEIVTLHYGKALRAQDRIEGDIPVYSSAGITGYHNVPLVMSKGIIIGRKGTVGKVYYSEKPFCCIDTAYYILPNESKYDFIWLYYQLGTIGLEELNEDSAVPGLNRETAYSQEILLPTISEQKAIASILLSLDNKIHLLHRQNKILEDMAETLFRQWFIEEKCENWKTFTLGDVSTVLIGRTPPRKQTHLFSRNDADIKWLSIKDMAKPSIYRTCTEEYLPVSTIKDLKIPIISANTVVLSFKMTVGRVGITYEDMVSNEAIAQFKIQKIITTEFLYCFLKQFNYDSLGTTSTIVTSINTSLIKSIKFSIPNEEKVINFSNITKPLFEKVKKNQEKIQTLEKLRDTLLPKLMSGEVRVKYTPEAEQ</sequence>
<dbReference type="CDD" id="cd17244">
    <property type="entry name" value="RMtype1_S_Apa101655I-TRD2-CR2_like"/>
    <property type="match status" value="1"/>
</dbReference>
<dbReference type="EMBL" id="JAGSRH010000047">
    <property type="protein sequence ID" value="MER5078923.1"/>
    <property type="molecule type" value="Genomic_DNA"/>
</dbReference>
<keyword evidence="5" id="KW-0540">Nuclease</keyword>
<dbReference type="PANTHER" id="PTHR30408">
    <property type="entry name" value="TYPE-1 RESTRICTION ENZYME ECOKI SPECIFICITY PROTEIN"/>
    <property type="match status" value="1"/>
</dbReference>
<gene>
    <name evidence="5" type="ORF">KDV35_18960</name>
</gene>
<dbReference type="GO" id="GO:0004519">
    <property type="term" value="F:endonuclease activity"/>
    <property type="evidence" value="ECO:0007669"/>
    <property type="project" value="UniProtKB-KW"/>
</dbReference>
<evidence type="ECO:0000256" key="3">
    <source>
        <dbReference type="ARBA" id="ARBA00023125"/>
    </source>
</evidence>
<keyword evidence="5" id="KW-0255">Endonuclease</keyword>
<keyword evidence="3" id="KW-0238">DNA-binding</keyword>
<dbReference type="AlphaFoldDB" id="A0ABD5LBR8"/>
<feature type="domain" description="Type I restriction modification DNA specificity" evidence="4">
    <location>
        <begin position="173"/>
        <end position="349"/>
    </location>
</feature>
<reference evidence="5 6" key="1">
    <citation type="submission" date="2021-04" db="EMBL/GenBank/DDBJ databases">
        <title>Determining the burden of carbapenem-resistant Enterobacterales from a tertiary public heath setting in Bangladesh: a clinical, epidemiological, and molecular study.</title>
        <authorList>
            <person name="Farzana R."/>
            <person name="Walsh T.R."/>
        </authorList>
    </citation>
    <scope>NUCLEOTIDE SEQUENCE [LARGE SCALE GENOMIC DNA]</scope>
    <source>
        <strain evidence="6">dmpro_s316</strain>
    </source>
</reference>
<dbReference type="GO" id="GO:0003677">
    <property type="term" value="F:DNA binding"/>
    <property type="evidence" value="ECO:0007669"/>
    <property type="project" value="UniProtKB-KW"/>
</dbReference>
<comment type="caution">
    <text evidence="5">The sequence shown here is derived from an EMBL/GenBank/DDBJ whole genome shotgun (WGS) entry which is preliminary data.</text>
</comment>
<dbReference type="RefSeq" id="WP_249998831.1">
    <property type="nucleotide sequence ID" value="NZ_CP095443.1"/>
</dbReference>
<name>A0ABD5LBR8_PROST</name>
<feature type="domain" description="Type I restriction modification DNA specificity" evidence="4">
    <location>
        <begin position="1"/>
        <end position="155"/>
    </location>
</feature>
<evidence type="ECO:0000313" key="6">
    <source>
        <dbReference type="Proteomes" id="UP001495779"/>
    </source>
</evidence>
<dbReference type="InterPro" id="IPR000055">
    <property type="entry name" value="Restrct_endonuc_typeI_TRD"/>
</dbReference>
<evidence type="ECO:0000259" key="4">
    <source>
        <dbReference type="Pfam" id="PF01420"/>
    </source>
</evidence>
<evidence type="ECO:0000313" key="5">
    <source>
        <dbReference type="EMBL" id="MER5078923.1"/>
    </source>
</evidence>
<protein>
    <submittedName>
        <fullName evidence="5">Restriction endonuclease subunit S</fullName>
        <ecNumber evidence="5">3.1.21.-</ecNumber>
    </submittedName>
</protein>
<dbReference type="PANTHER" id="PTHR30408:SF12">
    <property type="entry name" value="TYPE I RESTRICTION ENZYME MJAVIII SPECIFICITY SUBUNIT"/>
    <property type="match status" value="1"/>
</dbReference>
<keyword evidence="2" id="KW-0680">Restriction system</keyword>
<dbReference type="Pfam" id="PF01420">
    <property type="entry name" value="Methylase_S"/>
    <property type="match status" value="2"/>
</dbReference>
<keyword evidence="5" id="KW-0378">Hydrolase</keyword>
<dbReference type="Proteomes" id="UP001495779">
    <property type="component" value="Unassembled WGS sequence"/>
</dbReference>